<sequence length="401" mass="39959">MRTGAVRRARDAALAAVAFAGLLSTGVSAGAEEPDGPDGGAKAVGGSGVAEVFDQNTALDGRQNNACGFFSSSAGSLFDGLSEAGCETIDQSHSVDASSTADGAEAVGGDDAVYQQNFAEEGRQNNICGNTNSALDSPGEMKADCAARDTSKNKGTVTDNGGAQATGGESSFYQQNLAQEGRQNNACGNTNDSTVSGETDADCVALDSSKNKGTVTDNGGAQATGGDGDGVSILNEQNLAQEGRQNNACGNTNNSGVPGSTEADCVALDSSKNKGTVTHNGGAQATGGDGLGAAQQNLAQEGRQNNACGNTNNSGVLGSTEADCVALDSSKNKGTVTHNGGAQATGGDSAATLIQQNIAQEGRQNNACGNTSGLSLDSGRMNVQCSAVDESTDVKSRPHHK</sequence>
<dbReference type="RefSeq" id="WP_189786622.1">
    <property type="nucleotide sequence ID" value="NZ_BNAT01000034.1"/>
</dbReference>
<feature type="compositionally biased region" description="Polar residues" evidence="1">
    <location>
        <begin position="244"/>
        <end position="258"/>
    </location>
</feature>
<reference evidence="3" key="2">
    <citation type="submission" date="2020-09" db="EMBL/GenBank/DDBJ databases">
        <authorList>
            <person name="Sun Q."/>
            <person name="Zhou Y."/>
        </authorList>
    </citation>
    <scope>NUCLEOTIDE SEQUENCE</scope>
    <source>
        <strain evidence="3">CGMCC 4.7403</strain>
    </source>
</reference>
<keyword evidence="4" id="KW-1185">Reference proteome</keyword>
<name>A0A918ZFJ0_9ACTN</name>
<feature type="region of interest" description="Disordered" evidence="1">
    <location>
        <begin position="148"/>
        <end position="168"/>
    </location>
</feature>
<dbReference type="EMBL" id="BNAT01000034">
    <property type="protein sequence ID" value="GHE50187.1"/>
    <property type="molecule type" value="Genomic_DNA"/>
</dbReference>
<dbReference type="Proteomes" id="UP000603227">
    <property type="component" value="Unassembled WGS sequence"/>
</dbReference>
<gene>
    <name evidence="3" type="ORF">GCM10017771_72020</name>
</gene>
<evidence type="ECO:0000313" key="4">
    <source>
        <dbReference type="Proteomes" id="UP000603227"/>
    </source>
</evidence>
<dbReference type="AlphaFoldDB" id="A0A918ZFJ0"/>
<reference evidence="3" key="1">
    <citation type="journal article" date="2014" name="Int. J. Syst. Evol. Microbiol.">
        <title>Complete genome sequence of Corynebacterium casei LMG S-19264T (=DSM 44701T), isolated from a smear-ripened cheese.</title>
        <authorList>
            <consortium name="US DOE Joint Genome Institute (JGI-PGF)"/>
            <person name="Walter F."/>
            <person name="Albersmeier A."/>
            <person name="Kalinowski J."/>
            <person name="Ruckert C."/>
        </authorList>
    </citation>
    <scope>NUCLEOTIDE SEQUENCE</scope>
    <source>
        <strain evidence="3">CGMCC 4.7403</strain>
    </source>
</reference>
<evidence type="ECO:0000313" key="3">
    <source>
        <dbReference type="EMBL" id="GHE50187.1"/>
    </source>
</evidence>
<proteinExistence type="predicted"/>
<evidence type="ECO:0008006" key="5">
    <source>
        <dbReference type="Google" id="ProtNLM"/>
    </source>
</evidence>
<accession>A0A918ZFJ0</accession>
<evidence type="ECO:0000256" key="2">
    <source>
        <dbReference type="SAM" id="SignalP"/>
    </source>
</evidence>
<feature type="chain" id="PRO_5038483076" description="Secreted protein" evidence="2">
    <location>
        <begin position="30"/>
        <end position="401"/>
    </location>
</feature>
<comment type="caution">
    <text evidence="3">The sequence shown here is derived from an EMBL/GenBank/DDBJ whole genome shotgun (WGS) entry which is preliminary data.</text>
</comment>
<organism evidence="3 4">
    <name type="scientific">Streptomyces capitiformicae</name>
    <dbReference type="NCBI Taxonomy" id="2014920"/>
    <lineage>
        <taxon>Bacteria</taxon>
        <taxon>Bacillati</taxon>
        <taxon>Actinomycetota</taxon>
        <taxon>Actinomycetes</taxon>
        <taxon>Kitasatosporales</taxon>
        <taxon>Streptomycetaceae</taxon>
        <taxon>Streptomyces</taxon>
    </lineage>
</organism>
<evidence type="ECO:0000256" key="1">
    <source>
        <dbReference type="SAM" id="MobiDB-lite"/>
    </source>
</evidence>
<feature type="compositionally biased region" description="Polar residues" evidence="1">
    <location>
        <begin position="153"/>
        <end position="168"/>
    </location>
</feature>
<feature type="region of interest" description="Disordered" evidence="1">
    <location>
        <begin position="209"/>
        <end position="231"/>
    </location>
</feature>
<keyword evidence="2" id="KW-0732">Signal</keyword>
<protein>
    <recommendedName>
        <fullName evidence="5">Secreted protein</fullName>
    </recommendedName>
</protein>
<feature type="region of interest" description="Disordered" evidence="1">
    <location>
        <begin position="244"/>
        <end position="263"/>
    </location>
</feature>
<feature type="signal peptide" evidence="2">
    <location>
        <begin position="1"/>
        <end position="29"/>
    </location>
</feature>